<dbReference type="GO" id="GO:0110001">
    <property type="term" value="C:toxin-antitoxin complex"/>
    <property type="evidence" value="ECO:0007669"/>
    <property type="project" value="InterPro"/>
</dbReference>
<reference evidence="2" key="1">
    <citation type="submission" date="2017-02" db="EMBL/GenBank/DDBJ databases">
        <authorList>
            <person name="Varghese N."/>
            <person name="Submissions S."/>
        </authorList>
    </citation>
    <scope>NUCLEOTIDE SEQUENCE [LARGE SCALE GENOMIC DNA]</scope>
    <source>
        <strain evidence="2">DSM 24091</strain>
    </source>
</reference>
<dbReference type="Proteomes" id="UP000190150">
    <property type="component" value="Unassembled WGS sequence"/>
</dbReference>
<keyword evidence="2" id="KW-1185">Reference proteome</keyword>
<protein>
    <submittedName>
        <fullName evidence="1">HigB_toxin, RelE-like toxic component of a toxin-antitoxin system</fullName>
    </submittedName>
</protein>
<dbReference type="STRING" id="1513896.SAMN05660841_02645"/>
<proteinExistence type="predicted"/>
<dbReference type="GO" id="GO:0003723">
    <property type="term" value="F:RNA binding"/>
    <property type="evidence" value="ECO:0007669"/>
    <property type="project" value="InterPro"/>
</dbReference>
<accession>A0A1T5EJR9</accession>
<dbReference type="RefSeq" id="WP_079643545.1">
    <property type="nucleotide sequence ID" value="NZ_FUZF01000011.1"/>
</dbReference>
<dbReference type="InterPro" id="IPR018669">
    <property type="entry name" value="Toxin_HigB"/>
</dbReference>
<evidence type="ECO:0000313" key="2">
    <source>
        <dbReference type="Proteomes" id="UP000190150"/>
    </source>
</evidence>
<organism evidence="1 2">
    <name type="scientific">Sphingobacterium nematocida</name>
    <dbReference type="NCBI Taxonomy" id="1513896"/>
    <lineage>
        <taxon>Bacteria</taxon>
        <taxon>Pseudomonadati</taxon>
        <taxon>Bacteroidota</taxon>
        <taxon>Sphingobacteriia</taxon>
        <taxon>Sphingobacteriales</taxon>
        <taxon>Sphingobacteriaceae</taxon>
        <taxon>Sphingobacterium</taxon>
    </lineage>
</organism>
<dbReference type="GO" id="GO:0004519">
    <property type="term" value="F:endonuclease activity"/>
    <property type="evidence" value="ECO:0007669"/>
    <property type="project" value="InterPro"/>
</dbReference>
<evidence type="ECO:0000313" key="1">
    <source>
        <dbReference type="EMBL" id="SKB84292.1"/>
    </source>
</evidence>
<sequence length="117" mass="13625">MEIIGKSTLMKLKKKNIGNKKLGAEIDRLIEELESFDPAGGEGIRELMELRRDADCVHNDGFYFFDINIHRTLILIELDEEGLASIVWAGTHQEYEAIFKNNKATIEKWLRQREYIK</sequence>
<name>A0A1T5EJR9_9SPHI</name>
<dbReference type="Pfam" id="PF09907">
    <property type="entry name" value="HigB_toxin"/>
    <property type="match status" value="1"/>
</dbReference>
<dbReference type="EMBL" id="FUZF01000011">
    <property type="protein sequence ID" value="SKB84292.1"/>
    <property type="molecule type" value="Genomic_DNA"/>
</dbReference>
<dbReference type="AlphaFoldDB" id="A0A1T5EJR9"/>
<dbReference type="OrthoDB" id="711875at2"/>
<gene>
    <name evidence="1" type="ORF">SAMN05660841_02645</name>
</gene>